<keyword evidence="3" id="KW-1185">Reference proteome</keyword>
<dbReference type="Proteomes" id="UP001303046">
    <property type="component" value="Unassembled WGS sequence"/>
</dbReference>
<organism evidence="2 3">
    <name type="scientific">Necator americanus</name>
    <name type="common">Human hookworm</name>
    <dbReference type="NCBI Taxonomy" id="51031"/>
    <lineage>
        <taxon>Eukaryota</taxon>
        <taxon>Metazoa</taxon>
        <taxon>Ecdysozoa</taxon>
        <taxon>Nematoda</taxon>
        <taxon>Chromadorea</taxon>
        <taxon>Rhabditida</taxon>
        <taxon>Rhabditina</taxon>
        <taxon>Rhabditomorpha</taxon>
        <taxon>Strongyloidea</taxon>
        <taxon>Ancylostomatidae</taxon>
        <taxon>Bunostominae</taxon>
        <taxon>Necator</taxon>
    </lineage>
</organism>
<name>A0ABR1EVJ8_NECAM</name>
<evidence type="ECO:0000313" key="3">
    <source>
        <dbReference type="Proteomes" id="UP001303046"/>
    </source>
</evidence>
<keyword evidence="1" id="KW-0812">Transmembrane</keyword>
<accession>A0ABR1EVJ8</accession>
<dbReference type="EMBL" id="JAVFWL010000006">
    <property type="protein sequence ID" value="KAK6766684.1"/>
    <property type="molecule type" value="Genomic_DNA"/>
</dbReference>
<evidence type="ECO:0000313" key="2">
    <source>
        <dbReference type="EMBL" id="KAK6766684.1"/>
    </source>
</evidence>
<reference evidence="2 3" key="1">
    <citation type="submission" date="2023-08" db="EMBL/GenBank/DDBJ databases">
        <title>A Necator americanus chromosomal reference genome.</title>
        <authorList>
            <person name="Ilik V."/>
            <person name="Petrzelkova K.J."/>
            <person name="Pardy F."/>
            <person name="Fuh T."/>
            <person name="Niatou-Singa F.S."/>
            <person name="Gouil Q."/>
            <person name="Baker L."/>
            <person name="Ritchie M.E."/>
            <person name="Jex A.R."/>
            <person name="Gazzola D."/>
            <person name="Li H."/>
            <person name="Toshio Fujiwara R."/>
            <person name="Zhan B."/>
            <person name="Aroian R.V."/>
            <person name="Pafco B."/>
            <person name="Schwarz E.M."/>
        </authorList>
    </citation>
    <scope>NUCLEOTIDE SEQUENCE [LARGE SCALE GENOMIC DNA]</scope>
    <source>
        <strain evidence="2 3">Aroian</strain>
        <tissue evidence="2">Whole animal</tissue>
    </source>
</reference>
<gene>
    <name evidence="2" type="primary">Necator_chrX.g26308</name>
    <name evidence="2" type="ORF">RB195_026142</name>
</gene>
<protein>
    <submittedName>
        <fullName evidence="2">Uncharacterized protein</fullName>
    </submittedName>
</protein>
<comment type="caution">
    <text evidence="2">The sequence shown here is derived from an EMBL/GenBank/DDBJ whole genome shotgun (WGS) entry which is preliminary data.</text>
</comment>
<sequence>MLRKTLTRGSINRPPSTHLPPSDVLLLVHLSFLHTLSVALASLVVAWANRRQIYFVVLETVNTASRKRH</sequence>
<keyword evidence="1" id="KW-1133">Transmembrane helix</keyword>
<evidence type="ECO:0000256" key="1">
    <source>
        <dbReference type="SAM" id="Phobius"/>
    </source>
</evidence>
<keyword evidence="1" id="KW-0472">Membrane</keyword>
<feature type="transmembrane region" description="Helical" evidence="1">
    <location>
        <begin position="24"/>
        <end position="48"/>
    </location>
</feature>
<proteinExistence type="predicted"/>